<dbReference type="Proteomes" id="UP000636793">
    <property type="component" value="Unassembled WGS sequence"/>
</dbReference>
<accession>A0A916T374</accession>
<proteinExistence type="predicted"/>
<evidence type="ECO:0000313" key="1">
    <source>
        <dbReference type="EMBL" id="GGB30096.1"/>
    </source>
</evidence>
<sequence length="139" mass="15042">MNGHVRCLPSSLAVAGEEDGERATCAGLRAMPPLVRQPFPRGLRSDPSTGAWTRQWQVFGLVTPCAGAHTYWSSLPGLAPSAVDDVRPHSPLRGQCRISTGFPLSSGASVVAKRRLKHPNQLRCTHYLVVFCLPSPNML</sequence>
<dbReference type="AlphaFoldDB" id="A0A916T374"/>
<comment type="caution">
    <text evidence="1">The sequence shown here is derived from an EMBL/GenBank/DDBJ whole genome shotgun (WGS) entry which is preliminary data.</text>
</comment>
<name>A0A916T374_9MICO</name>
<dbReference type="EMBL" id="BMHI01000003">
    <property type="protein sequence ID" value="GGB30096.1"/>
    <property type="molecule type" value="Genomic_DNA"/>
</dbReference>
<protein>
    <submittedName>
        <fullName evidence="1">Uncharacterized protein</fullName>
    </submittedName>
</protein>
<reference evidence="1" key="1">
    <citation type="journal article" date="2014" name="Int. J. Syst. Evol. Microbiol.">
        <title>Complete genome sequence of Corynebacterium casei LMG S-19264T (=DSM 44701T), isolated from a smear-ripened cheese.</title>
        <authorList>
            <consortium name="US DOE Joint Genome Institute (JGI-PGF)"/>
            <person name="Walter F."/>
            <person name="Albersmeier A."/>
            <person name="Kalinowski J."/>
            <person name="Ruckert C."/>
        </authorList>
    </citation>
    <scope>NUCLEOTIDE SEQUENCE</scope>
    <source>
        <strain evidence="1">CGMCC 1.15085</strain>
    </source>
</reference>
<organism evidence="1 2">
    <name type="scientific">Flexivirga endophytica</name>
    <dbReference type="NCBI Taxonomy" id="1849103"/>
    <lineage>
        <taxon>Bacteria</taxon>
        <taxon>Bacillati</taxon>
        <taxon>Actinomycetota</taxon>
        <taxon>Actinomycetes</taxon>
        <taxon>Micrococcales</taxon>
        <taxon>Dermacoccaceae</taxon>
        <taxon>Flexivirga</taxon>
    </lineage>
</organism>
<gene>
    <name evidence="1" type="ORF">GCM10011492_20660</name>
</gene>
<evidence type="ECO:0000313" key="2">
    <source>
        <dbReference type="Proteomes" id="UP000636793"/>
    </source>
</evidence>
<keyword evidence="2" id="KW-1185">Reference proteome</keyword>
<reference evidence="1" key="2">
    <citation type="submission" date="2020-09" db="EMBL/GenBank/DDBJ databases">
        <authorList>
            <person name="Sun Q."/>
            <person name="Zhou Y."/>
        </authorList>
    </citation>
    <scope>NUCLEOTIDE SEQUENCE</scope>
    <source>
        <strain evidence="1">CGMCC 1.15085</strain>
    </source>
</reference>